<gene>
    <name evidence="1" type="ORF">C3747_179g42</name>
</gene>
<evidence type="ECO:0000313" key="1">
    <source>
        <dbReference type="EMBL" id="PWV03438.1"/>
    </source>
</evidence>
<dbReference type="VEuPathDB" id="TriTrypDB:TCDM_12509"/>
<proteinExistence type="predicted"/>
<sequence length="164" mass="18385">MADAMGKGALWFFCAVRIAGIFHKACNLLFCVFLCGETAMMHRCCGVYDLESLRVAAALPNSLPTCVCQGRYARTSFCQVCAVTAVPHGRGDRSERDAWANPPRSPRCCYRLLSPKLCWVYGIHLPSLRWSSCIWCASHTVWMTLVLRLSVMPVPIVSYSYSFF</sequence>
<dbReference type="VEuPathDB" id="TriTrypDB:TcCL_ESM08841"/>
<name>A0A2V2W480_TRYCR</name>
<dbReference type="VEuPathDB" id="TriTrypDB:TcG_13176"/>
<comment type="caution">
    <text evidence="1">The sequence shown here is derived from an EMBL/GenBank/DDBJ whole genome shotgun (WGS) entry which is preliminary data.</text>
</comment>
<protein>
    <submittedName>
        <fullName evidence="1">Putative retrotransposon hot spot protein (RHS)</fullName>
    </submittedName>
</protein>
<evidence type="ECO:0000313" key="2">
    <source>
        <dbReference type="Proteomes" id="UP000246078"/>
    </source>
</evidence>
<dbReference type="VEuPathDB" id="TriTrypDB:C3747_179g42"/>
<dbReference type="VEuPathDB" id="TriTrypDB:C4B63_154g7"/>
<dbReference type="AlphaFoldDB" id="A0A2V2W480"/>
<dbReference type="Proteomes" id="UP000246078">
    <property type="component" value="Unassembled WGS sequence"/>
</dbReference>
<accession>A0A2V2W480</accession>
<organism evidence="1 2">
    <name type="scientific">Trypanosoma cruzi</name>
    <dbReference type="NCBI Taxonomy" id="5693"/>
    <lineage>
        <taxon>Eukaryota</taxon>
        <taxon>Discoba</taxon>
        <taxon>Euglenozoa</taxon>
        <taxon>Kinetoplastea</taxon>
        <taxon>Metakinetoplastina</taxon>
        <taxon>Trypanosomatida</taxon>
        <taxon>Trypanosomatidae</taxon>
        <taxon>Trypanosoma</taxon>
        <taxon>Schizotrypanum</taxon>
    </lineage>
</organism>
<reference evidence="1 2" key="1">
    <citation type="journal article" date="2018" name="Microb. Genom.">
        <title>Expanding an expanded genome: long-read sequencing of Trypanosoma cruzi.</title>
        <authorList>
            <person name="Berna L."/>
            <person name="Rodriguez M."/>
            <person name="Chiribao M.L."/>
            <person name="Parodi-Talice A."/>
            <person name="Pita S."/>
            <person name="Rijo G."/>
            <person name="Alvarez-Valin F."/>
            <person name="Robello C."/>
        </authorList>
    </citation>
    <scope>NUCLEOTIDE SEQUENCE [LARGE SCALE GENOMIC DNA]</scope>
    <source>
        <strain evidence="1 2">TCC</strain>
    </source>
</reference>
<dbReference type="EMBL" id="PRFC01000179">
    <property type="protein sequence ID" value="PWV03438.1"/>
    <property type="molecule type" value="Genomic_DNA"/>
</dbReference>